<feature type="non-terminal residue" evidence="4">
    <location>
        <position position="330"/>
    </location>
</feature>
<name>A0A482VDA3_ASBVE</name>
<reference evidence="4 5" key="1">
    <citation type="submission" date="2017-03" db="EMBL/GenBank/DDBJ databases">
        <title>Genome of the blue death feigning beetle - Asbolus verrucosus.</title>
        <authorList>
            <person name="Rider S.D."/>
        </authorList>
    </citation>
    <scope>NUCLEOTIDE SEQUENCE [LARGE SCALE GENOMIC DNA]</scope>
    <source>
        <strain evidence="4">Butters</strain>
        <tissue evidence="4">Head and leg muscle</tissue>
    </source>
</reference>
<dbReference type="EMBL" id="QDEB01111941">
    <property type="protein sequence ID" value="RZB41730.1"/>
    <property type="molecule type" value="Genomic_DNA"/>
</dbReference>
<evidence type="ECO:0000313" key="5">
    <source>
        <dbReference type="Proteomes" id="UP000292052"/>
    </source>
</evidence>
<dbReference type="GO" id="GO:0016567">
    <property type="term" value="P:protein ubiquitination"/>
    <property type="evidence" value="ECO:0007669"/>
    <property type="project" value="InterPro"/>
</dbReference>
<dbReference type="InterPro" id="IPR036047">
    <property type="entry name" value="F-box-like_dom_sf"/>
</dbReference>
<dbReference type="GO" id="GO:0019005">
    <property type="term" value="C:SCF ubiquitin ligase complex"/>
    <property type="evidence" value="ECO:0007669"/>
    <property type="project" value="InterPro"/>
</dbReference>
<feature type="region of interest" description="Disordered" evidence="1">
    <location>
        <begin position="282"/>
        <end position="308"/>
    </location>
</feature>
<sequence length="330" mass="37966">HLEYKDLVSVSEVCQSWYEVSRDDFLWKHLFFQNFIVDKSVPIISGDKQKLCKIIEIKFFMLVFLIMANILLHVQRMFGFKLWNSSYPVTIKYSKDMTSFSWKYTQYSQFNESDTLLLVSGVHFGTPHSTSGEIAVFSLLAGFELQCRVVNKPYDIYGTWYNDQHLLSGDLHWLAHLVSTSSLWLNKASQEADSEHVPITHKTKEVEVASGHSQSKSDVFEHGNPVSHREINSIPCTHSSSIVLSSDESKKLMSNSDVVNPIWYNSDYRKVESELCNSLMDDSEEEIDEEEICKDDCDDEGSEEDADQLTQSDKYLIFTTGFKTYTPHQI</sequence>
<dbReference type="Pfam" id="PF12937">
    <property type="entry name" value="F-box-like"/>
    <property type="match status" value="1"/>
</dbReference>
<proteinExistence type="predicted"/>
<dbReference type="AlphaFoldDB" id="A0A482VDA3"/>
<comment type="caution">
    <text evidence="4">The sequence shown here is derived from an EMBL/GenBank/DDBJ whole genome shotgun (WGS) entry which is preliminary data.</text>
</comment>
<keyword evidence="2" id="KW-0472">Membrane</keyword>
<evidence type="ECO:0000259" key="3">
    <source>
        <dbReference type="PROSITE" id="PS50181"/>
    </source>
</evidence>
<dbReference type="PANTHER" id="PTHR20995:SF17">
    <property type="entry name" value="F-BOX_WD REPEAT-CONTAINING PROTEIN 5"/>
    <property type="match status" value="1"/>
</dbReference>
<gene>
    <name evidence="4" type="ORF">BDFB_002459</name>
</gene>
<dbReference type="STRING" id="1661398.A0A482VDA3"/>
<dbReference type="OrthoDB" id="192402at2759"/>
<evidence type="ECO:0000256" key="2">
    <source>
        <dbReference type="SAM" id="Phobius"/>
    </source>
</evidence>
<organism evidence="4 5">
    <name type="scientific">Asbolus verrucosus</name>
    <name type="common">Desert ironclad beetle</name>
    <dbReference type="NCBI Taxonomy" id="1661398"/>
    <lineage>
        <taxon>Eukaryota</taxon>
        <taxon>Metazoa</taxon>
        <taxon>Ecdysozoa</taxon>
        <taxon>Arthropoda</taxon>
        <taxon>Hexapoda</taxon>
        <taxon>Insecta</taxon>
        <taxon>Pterygota</taxon>
        <taxon>Neoptera</taxon>
        <taxon>Endopterygota</taxon>
        <taxon>Coleoptera</taxon>
        <taxon>Polyphaga</taxon>
        <taxon>Cucujiformia</taxon>
        <taxon>Tenebrionidae</taxon>
        <taxon>Pimeliinae</taxon>
        <taxon>Asbolus</taxon>
    </lineage>
</organism>
<keyword evidence="2" id="KW-1133">Transmembrane helix</keyword>
<keyword evidence="2" id="KW-0812">Transmembrane</keyword>
<dbReference type="SUPFAM" id="SSF81383">
    <property type="entry name" value="F-box domain"/>
    <property type="match status" value="1"/>
</dbReference>
<feature type="transmembrane region" description="Helical" evidence="2">
    <location>
        <begin position="59"/>
        <end position="78"/>
    </location>
</feature>
<accession>A0A482VDA3</accession>
<dbReference type="Gene3D" id="1.20.1280.50">
    <property type="match status" value="1"/>
</dbReference>
<keyword evidence="5" id="KW-1185">Reference proteome</keyword>
<evidence type="ECO:0000313" key="4">
    <source>
        <dbReference type="EMBL" id="RZB41730.1"/>
    </source>
</evidence>
<feature type="domain" description="F-box" evidence="3">
    <location>
        <begin position="1"/>
        <end position="30"/>
    </location>
</feature>
<dbReference type="InterPro" id="IPR042508">
    <property type="entry name" value="FBXW5"/>
</dbReference>
<evidence type="ECO:0000256" key="1">
    <source>
        <dbReference type="SAM" id="MobiDB-lite"/>
    </source>
</evidence>
<dbReference type="Proteomes" id="UP000292052">
    <property type="component" value="Unassembled WGS sequence"/>
</dbReference>
<dbReference type="InterPro" id="IPR001810">
    <property type="entry name" value="F-box_dom"/>
</dbReference>
<protein>
    <submittedName>
        <fullName evidence="4">F-box/WD repeat-containing protein 5</fullName>
    </submittedName>
</protein>
<dbReference type="PROSITE" id="PS50181">
    <property type="entry name" value="FBOX"/>
    <property type="match status" value="1"/>
</dbReference>
<feature type="compositionally biased region" description="Acidic residues" evidence="1">
    <location>
        <begin position="282"/>
        <end position="307"/>
    </location>
</feature>
<feature type="non-terminal residue" evidence="4">
    <location>
        <position position="1"/>
    </location>
</feature>
<dbReference type="GO" id="GO:0080008">
    <property type="term" value="C:Cul4-RING E3 ubiquitin ligase complex"/>
    <property type="evidence" value="ECO:0007669"/>
    <property type="project" value="InterPro"/>
</dbReference>
<dbReference type="PANTHER" id="PTHR20995">
    <property type="entry name" value="F-BOX/WD REPEAT-CONTAINING PROTEIN 5"/>
    <property type="match status" value="1"/>
</dbReference>